<organism evidence="4 5">
    <name type="scientific">Marinobacterium maritimum</name>
    <dbReference type="NCBI Taxonomy" id="500162"/>
    <lineage>
        <taxon>Bacteria</taxon>
        <taxon>Pseudomonadati</taxon>
        <taxon>Pseudomonadota</taxon>
        <taxon>Gammaproteobacteria</taxon>
        <taxon>Oceanospirillales</taxon>
        <taxon>Oceanospirillaceae</taxon>
        <taxon>Marinobacterium</taxon>
    </lineage>
</organism>
<evidence type="ECO:0000313" key="5">
    <source>
        <dbReference type="Proteomes" id="UP001499915"/>
    </source>
</evidence>
<comment type="similarity">
    <text evidence="1 3">Belongs to the enoyl-CoA hydratase/isomerase family.</text>
</comment>
<dbReference type="SUPFAM" id="SSF52096">
    <property type="entry name" value="ClpP/crotonase"/>
    <property type="match status" value="1"/>
</dbReference>
<dbReference type="EMBL" id="BAAAET010000002">
    <property type="protein sequence ID" value="GAA0691003.1"/>
    <property type="molecule type" value="Genomic_DNA"/>
</dbReference>
<dbReference type="Gene3D" id="1.10.12.10">
    <property type="entry name" value="Lyase 2-enoyl-coa Hydratase, Chain A, domain 2"/>
    <property type="match status" value="1"/>
</dbReference>
<dbReference type="Pfam" id="PF00378">
    <property type="entry name" value="ECH_1"/>
    <property type="match status" value="1"/>
</dbReference>
<dbReference type="PROSITE" id="PS00166">
    <property type="entry name" value="ENOYL_COA_HYDRATASE"/>
    <property type="match status" value="1"/>
</dbReference>
<evidence type="ECO:0000256" key="2">
    <source>
        <dbReference type="ARBA" id="ARBA00023239"/>
    </source>
</evidence>
<proteinExistence type="inferred from homology"/>
<dbReference type="InterPro" id="IPR018376">
    <property type="entry name" value="Enoyl-CoA_hyd/isom_CS"/>
</dbReference>
<name>A0ABP3TE20_9GAMM</name>
<dbReference type="PANTHER" id="PTHR11941:SF54">
    <property type="entry name" value="ENOYL-COA HYDRATASE, MITOCHONDRIAL"/>
    <property type="match status" value="1"/>
</dbReference>
<evidence type="ECO:0000256" key="1">
    <source>
        <dbReference type="ARBA" id="ARBA00005254"/>
    </source>
</evidence>
<protein>
    <submittedName>
        <fullName evidence="4">Enoyl-CoA hydratase</fullName>
    </submittedName>
</protein>
<dbReference type="InterPro" id="IPR014748">
    <property type="entry name" value="Enoyl-CoA_hydra_C"/>
</dbReference>
<gene>
    <name evidence="4" type="ORF">GCM10009104_17220</name>
</gene>
<keyword evidence="2" id="KW-0456">Lyase</keyword>
<comment type="caution">
    <text evidence="4">The sequence shown here is derived from an EMBL/GenBank/DDBJ whole genome shotgun (WGS) entry which is preliminary data.</text>
</comment>
<accession>A0ABP3TE20</accession>
<dbReference type="InterPro" id="IPR001753">
    <property type="entry name" value="Enoyl-CoA_hydra/iso"/>
</dbReference>
<reference evidence="5" key="1">
    <citation type="journal article" date="2019" name="Int. J. Syst. Evol. Microbiol.">
        <title>The Global Catalogue of Microorganisms (GCM) 10K type strain sequencing project: providing services to taxonomists for standard genome sequencing and annotation.</title>
        <authorList>
            <consortium name="The Broad Institute Genomics Platform"/>
            <consortium name="The Broad Institute Genome Sequencing Center for Infectious Disease"/>
            <person name="Wu L."/>
            <person name="Ma J."/>
        </authorList>
    </citation>
    <scope>NUCLEOTIDE SEQUENCE [LARGE SCALE GENOMIC DNA]</scope>
    <source>
        <strain evidence="5">JCM 15134</strain>
    </source>
</reference>
<sequence length="258" mass="27998">MSDYQFILTERVAKVGIVTMNRPRQMNAINEILTHELVDALKFFDQDDSIGCIIVTGNEKCFAAGADLKHIASLEFADAYRNDFAASIDGVVSIRKPIIAAVSGIAFGAGTELALMCDVILAAESAQFSLPEVTLGVIPGAGGTQRLSDRIGKAKAMYYILSGRPMPAVEAERIGLITQVFSDDRLMDEALTLATAIADNPRLAVLAGKETVNQVAEMPLAEGLRVERRLFHGLFGTPDQKEGMAAFTERRKPNFNQY</sequence>
<dbReference type="RefSeq" id="WP_343804912.1">
    <property type="nucleotide sequence ID" value="NZ_BAAAET010000002.1"/>
</dbReference>
<keyword evidence="5" id="KW-1185">Reference proteome</keyword>
<dbReference type="Gene3D" id="3.90.226.10">
    <property type="entry name" value="2-enoyl-CoA Hydratase, Chain A, domain 1"/>
    <property type="match status" value="1"/>
</dbReference>
<dbReference type="Proteomes" id="UP001499915">
    <property type="component" value="Unassembled WGS sequence"/>
</dbReference>
<dbReference type="CDD" id="cd06558">
    <property type="entry name" value="crotonase-like"/>
    <property type="match status" value="1"/>
</dbReference>
<evidence type="ECO:0000256" key="3">
    <source>
        <dbReference type="RuleBase" id="RU003707"/>
    </source>
</evidence>
<dbReference type="InterPro" id="IPR029045">
    <property type="entry name" value="ClpP/crotonase-like_dom_sf"/>
</dbReference>
<evidence type="ECO:0000313" key="4">
    <source>
        <dbReference type="EMBL" id="GAA0691003.1"/>
    </source>
</evidence>
<dbReference type="PANTHER" id="PTHR11941">
    <property type="entry name" value="ENOYL-COA HYDRATASE-RELATED"/>
    <property type="match status" value="1"/>
</dbReference>